<gene>
    <name evidence="6" type="ordered locus">Tmz1t_2614</name>
    <name evidence="7" type="ORF">E6Q80_13655</name>
</gene>
<keyword evidence="3 4" id="KW-0408">Iron</keyword>
<dbReference type="STRING" id="85643.Tmz1t_2614"/>
<dbReference type="OrthoDB" id="8689082at2"/>
<dbReference type="KEGG" id="tmz:Tmz1t_2614"/>
<dbReference type="AlphaFoldDB" id="C4K9Z0"/>
<dbReference type="PROSITE" id="PS51007">
    <property type="entry name" value="CYTC"/>
    <property type="match status" value="1"/>
</dbReference>
<evidence type="ECO:0000256" key="3">
    <source>
        <dbReference type="ARBA" id="ARBA00023004"/>
    </source>
</evidence>
<reference evidence="8" key="1">
    <citation type="submission" date="2009-05" db="EMBL/GenBank/DDBJ databases">
        <title>Complete sequence of chromosome of Thauera sp. MZ1T.</title>
        <authorList>
            <consortium name="US DOE Joint Genome Institute"/>
            <person name="Lucas S."/>
            <person name="Copeland A."/>
            <person name="Lapidus A."/>
            <person name="Glavina del Rio T."/>
            <person name="Dalin E."/>
            <person name="Tice H."/>
            <person name="Bruce D."/>
            <person name="Goodwin L."/>
            <person name="Pitluck S."/>
            <person name="Sims D."/>
            <person name="Brettin T."/>
            <person name="Detter J.C."/>
            <person name="Han C."/>
            <person name="Larimer F."/>
            <person name="Land M."/>
            <person name="Hauser L."/>
            <person name="Kyrpides N."/>
            <person name="Mikhailova N."/>
            <person name="Sayler G.S."/>
        </authorList>
    </citation>
    <scope>NUCLEOTIDE SEQUENCE [LARGE SCALE GENOMIC DNA]</scope>
    <source>
        <strain evidence="8">MZ1T</strain>
    </source>
</reference>
<dbReference type="Proteomes" id="UP000002186">
    <property type="component" value="Chromosome"/>
</dbReference>
<accession>A0A5C7SKT8</accession>
<name>C4K9Z0_THASP</name>
<dbReference type="EMBL" id="CP001281">
    <property type="protein sequence ID" value="ACR01216.1"/>
    <property type="molecule type" value="Genomic_DNA"/>
</dbReference>
<dbReference type="InterPro" id="IPR036909">
    <property type="entry name" value="Cyt_c-like_dom_sf"/>
</dbReference>
<evidence type="ECO:0000259" key="5">
    <source>
        <dbReference type="PROSITE" id="PS51007"/>
    </source>
</evidence>
<proteinExistence type="predicted"/>
<evidence type="ECO:0000313" key="6">
    <source>
        <dbReference type="EMBL" id="ACR01216.1"/>
    </source>
</evidence>
<evidence type="ECO:0000313" key="8">
    <source>
        <dbReference type="Proteomes" id="UP000002186"/>
    </source>
</evidence>
<dbReference type="GO" id="GO:0020037">
    <property type="term" value="F:heme binding"/>
    <property type="evidence" value="ECO:0007669"/>
    <property type="project" value="InterPro"/>
</dbReference>
<keyword evidence="2 4" id="KW-0479">Metal-binding</keyword>
<keyword evidence="8" id="KW-1185">Reference proteome</keyword>
<evidence type="ECO:0000256" key="2">
    <source>
        <dbReference type="ARBA" id="ARBA00022723"/>
    </source>
</evidence>
<evidence type="ECO:0000313" key="9">
    <source>
        <dbReference type="Proteomes" id="UP000321192"/>
    </source>
</evidence>
<reference evidence="6 8" key="2">
    <citation type="journal article" date="2012" name="Stand. Genomic Sci.">
        <title>Complete genome sequence of Thauera aminoaromatica strain MZ1T.</title>
        <authorList>
            <person name="Jiang K."/>
            <person name="Sanseverino J."/>
            <person name="Chauhan A."/>
            <person name="Lucas S."/>
            <person name="Copeland A."/>
            <person name="Lapidus A."/>
            <person name="Del Rio T.G."/>
            <person name="Dalin E."/>
            <person name="Tice H."/>
            <person name="Bruce D."/>
            <person name="Goodwin L."/>
            <person name="Pitluck S."/>
            <person name="Sims D."/>
            <person name="Brettin T."/>
            <person name="Detter J.C."/>
            <person name="Han C."/>
            <person name="Chang Y.J."/>
            <person name="Larimer F."/>
            <person name="Land M."/>
            <person name="Hauser L."/>
            <person name="Kyrpides N.C."/>
            <person name="Mikhailova N."/>
            <person name="Moser S."/>
            <person name="Jegier P."/>
            <person name="Close D."/>
            <person name="Debruyn J.M."/>
            <person name="Wang Y."/>
            <person name="Layton A.C."/>
            <person name="Allen M.S."/>
            <person name="Sayler G.S."/>
        </authorList>
    </citation>
    <scope>NUCLEOTIDE SEQUENCE [LARGE SCALE GENOMIC DNA]</scope>
    <source>
        <strain evidence="6 8">MZ1T</strain>
    </source>
</reference>
<dbReference type="eggNOG" id="COG2010">
    <property type="taxonomic scope" value="Bacteria"/>
</dbReference>
<reference evidence="7 9" key="3">
    <citation type="submission" date="2018-09" db="EMBL/GenBank/DDBJ databases">
        <title>Metagenome Assembled Genomes from an Advanced Water Purification Facility.</title>
        <authorList>
            <person name="Stamps B.W."/>
            <person name="Spear J.R."/>
        </authorList>
    </citation>
    <scope>NUCLEOTIDE SEQUENCE [LARGE SCALE GENOMIC DNA]</scope>
    <source>
        <strain evidence="7">Bin_27_1</strain>
    </source>
</reference>
<accession>C4K9Z0</accession>
<keyword evidence="1 4" id="KW-0349">Heme</keyword>
<dbReference type="EMBL" id="SSFD01000213">
    <property type="protein sequence ID" value="TXH83371.1"/>
    <property type="molecule type" value="Genomic_DNA"/>
</dbReference>
<evidence type="ECO:0000256" key="1">
    <source>
        <dbReference type="ARBA" id="ARBA00022617"/>
    </source>
</evidence>
<evidence type="ECO:0000256" key="4">
    <source>
        <dbReference type="PROSITE-ProRule" id="PRU00433"/>
    </source>
</evidence>
<dbReference type="SUPFAM" id="SSF46626">
    <property type="entry name" value="Cytochrome c"/>
    <property type="match status" value="1"/>
</dbReference>
<dbReference type="HOGENOM" id="CLU_159748_0_0_4"/>
<dbReference type="Pfam" id="PF13442">
    <property type="entry name" value="Cytochrome_CBB3"/>
    <property type="match status" value="1"/>
</dbReference>
<feature type="domain" description="Cytochrome c" evidence="5">
    <location>
        <begin position="45"/>
        <end position="126"/>
    </location>
</feature>
<sequence length="139" mass="14377">MLFTDALPSDASMKIPPLLAHAVVFLGAALVSAYAAASGHVPVEPAPARARELVHIVRQDCGSCHGLTFKGGLGPALTAEALADKPAEGLVATIVGGRPGTPMPPFQSILSEAEAEWIVYWLMRGFPADAGLPQAPARN</sequence>
<protein>
    <submittedName>
        <fullName evidence="7">Cytochrome c</fullName>
    </submittedName>
</protein>
<dbReference type="InterPro" id="IPR009056">
    <property type="entry name" value="Cyt_c-like_dom"/>
</dbReference>
<dbReference type="Gene3D" id="1.10.760.10">
    <property type="entry name" value="Cytochrome c-like domain"/>
    <property type="match status" value="1"/>
</dbReference>
<dbReference type="GO" id="GO:0009055">
    <property type="term" value="F:electron transfer activity"/>
    <property type="evidence" value="ECO:0007669"/>
    <property type="project" value="InterPro"/>
</dbReference>
<dbReference type="Proteomes" id="UP000321192">
    <property type="component" value="Unassembled WGS sequence"/>
</dbReference>
<evidence type="ECO:0000313" key="7">
    <source>
        <dbReference type="EMBL" id="TXH83371.1"/>
    </source>
</evidence>
<dbReference type="GO" id="GO:0046872">
    <property type="term" value="F:metal ion binding"/>
    <property type="evidence" value="ECO:0007669"/>
    <property type="project" value="UniProtKB-KW"/>
</dbReference>
<organism evidence="6 8">
    <name type="scientific">Thauera aminoaromatica</name>
    <dbReference type="NCBI Taxonomy" id="164330"/>
    <lineage>
        <taxon>Bacteria</taxon>
        <taxon>Pseudomonadati</taxon>
        <taxon>Pseudomonadota</taxon>
        <taxon>Betaproteobacteria</taxon>
        <taxon>Rhodocyclales</taxon>
        <taxon>Zoogloeaceae</taxon>
        <taxon>Thauera</taxon>
    </lineage>
</organism>